<keyword evidence="2" id="KW-1185">Reference proteome</keyword>
<evidence type="ECO:0000313" key="1">
    <source>
        <dbReference type="EMBL" id="KAF2624157.1"/>
    </source>
</evidence>
<evidence type="ECO:0000313" key="2">
    <source>
        <dbReference type="Proteomes" id="UP000799754"/>
    </source>
</evidence>
<reference evidence="1" key="1">
    <citation type="journal article" date="2020" name="Stud. Mycol.">
        <title>101 Dothideomycetes genomes: a test case for predicting lifestyles and emergence of pathogens.</title>
        <authorList>
            <person name="Haridas S."/>
            <person name="Albert R."/>
            <person name="Binder M."/>
            <person name="Bloem J."/>
            <person name="Labutti K."/>
            <person name="Salamov A."/>
            <person name="Andreopoulos B."/>
            <person name="Baker S."/>
            <person name="Barry K."/>
            <person name="Bills G."/>
            <person name="Bluhm B."/>
            <person name="Cannon C."/>
            <person name="Castanera R."/>
            <person name="Culley D."/>
            <person name="Daum C."/>
            <person name="Ezra D."/>
            <person name="Gonzalez J."/>
            <person name="Henrissat B."/>
            <person name="Kuo A."/>
            <person name="Liang C."/>
            <person name="Lipzen A."/>
            <person name="Lutzoni F."/>
            <person name="Magnuson J."/>
            <person name="Mondo S."/>
            <person name="Nolan M."/>
            <person name="Ohm R."/>
            <person name="Pangilinan J."/>
            <person name="Park H.-J."/>
            <person name="Ramirez L."/>
            <person name="Alfaro M."/>
            <person name="Sun H."/>
            <person name="Tritt A."/>
            <person name="Yoshinaga Y."/>
            <person name="Zwiers L.-H."/>
            <person name="Turgeon B."/>
            <person name="Goodwin S."/>
            <person name="Spatafora J."/>
            <person name="Crous P."/>
            <person name="Grigoriev I."/>
        </authorList>
    </citation>
    <scope>NUCLEOTIDE SEQUENCE</scope>
    <source>
        <strain evidence="1">CBS 525.71</strain>
    </source>
</reference>
<comment type="caution">
    <text evidence="1">The sequence shown here is derived from an EMBL/GenBank/DDBJ whole genome shotgun (WGS) entry which is preliminary data.</text>
</comment>
<name>A0ACB6RTB6_9PLEO</name>
<gene>
    <name evidence="1" type="ORF">BU25DRAFT_162560</name>
</gene>
<dbReference type="EMBL" id="MU006732">
    <property type="protein sequence ID" value="KAF2624157.1"/>
    <property type="molecule type" value="Genomic_DNA"/>
</dbReference>
<proteinExistence type="predicted"/>
<protein>
    <submittedName>
        <fullName evidence="1">Uncharacterized protein</fullName>
    </submittedName>
</protein>
<dbReference type="Proteomes" id="UP000799754">
    <property type="component" value="Unassembled WGS sequence"/>
</dbReference>
<organism evidence="1 2">
    <name type="scientific">Macroventuria anomochaeta</name>
    <dbReference type="NCBI Taxonomy" id="301207"/>
    <lineage>
        <taxon>Eukaryota</taxon>
        <taxon>Fungi</taxon>
        <taxon>Dikarya</taxon>
        <taxon>Ascomycota</taxon>
        <taxon>Pezizomycotina</taxon>
        <taxon>Dothideomycetes</taxon>
        <taxon>Pleosporomycetidae</taxon>
        <taxon>Pleosporales</taxon>
        <taxon>Pleosporineae</taxon>
        <taxon>Didymellaceae</taxon>
        <taxon>Macroventuria</taxon>
    </lineage>
</organism>
<sequence>MRPHSPSPFPHRKESCVGVLATHALYLSSVSLSPRSLTPAPLQHAPGTLHFASSRARCARSSRGLPVGPGPSRAPGQGCSVETQVSAVHEPAICGYDRSFAASSTFSTRSISHTTGPLVVSQDPLWLLFWREMELAC</sequence>
<accession>A0ACB6RTB6</accession>